<evidence type="ECO:0000256" key="2">
    <source>
        <dbReference type="ARBA" id="ARBA00007269"/>
    </source>
</evidence>
<dbReference type="STRING" id="2163413.A0A4V1AEF6"/>
<accession>A0A4V1AEF6</accession>
<dbReference type="CDD" id="cd06008">
    <property type="entry name" value="NF-X1-zinc-finger"/>
    <property type="match status" value="4"/>
</dbReference>
<dbReference type="GO" id="GO:0000981">
    <property type="term" value="F:DNA-binding transcription factor activity, RNA polymerase II-specific"/>
    <property type="evidence" value="ECO:0007669"/>
    <property type="project" value="TreeGrafter"/>
</dbReference>
<feature type="domain" description="R3H" evidence="14">
    <location>
        <begin position="720"/>
        <end position="785"/>
    </location>
</feature>
<dbReference type="PROSITE" id="PS51061">
    <property type="entry name" value="R3H"/>
    <property type="match status" value="1"/>
</dbReference>
<dbReference type="GO" id="GO:0005634">
    <property type="term" value="C:nucleus"/>
    <property type="evidence" value="ECO:0007669"/>
    <property type="project" value="UniProtKB-SubCell"/>
</dbReference>
<keyword evidence="3" id="KW-0479">Metal-binding</keyword>
<evidence type="ECO:0000313" key="16">
    <source>
        <dbReference type="Proteomes" id="UP000292447"/>
    </source>
</evidence>
<gene>
    <name evidence="15" type="primary">MPUL0D01030</name>
    <name evidence="15" type="ORF">METSCH_D01030</name>
</gene>
<proteinExistence type="inferred from homology"/>
<dbReference type="PANTHER" id="PTHR12360">
    <property type="entry name" value="NUCLEAR TRANSCRIPTION FACTOR, X-BOX BINDING 1 NFX1"/>
    <property type="match status" value="1"/>
</dbReference>
<dbReference type="SMART" id="SM00393">
    <property type="entry name" value="R3H"/>
    <property type="match status" value="1"/>
</dbReference>
<keyword evidence="5 10" id="KW-0863">Zinc-finger</keyword>
<dbReference type="InterPro" id="IPR001841">
    <property type="entry name" value="Znf_RING"/>
</dbReference>
<feature type="compositionally biased region" description="Polar residues" evidence="11">
    <location>
        <begin position="25"/>
        <end position="38"/>
    </location>
</feature>
<protein>
    <submittedName>
        <fullName evidence="15">Transcriptional repressor NF-X1</fullName>
    </submittedName>
</protein>
<evidence type="ECO:0000256" key="4">
    <source>
        <dbReference type="ARBA" id="ARBA00022737"/>
    </source>
</evidence>
<evidence type="ECO:0000313" key="15">
    <source>
        <dbReference type="EMBL" id="QBM89043.1"/>
    </source>
</evidence>
<evidence type="ECO:0000259" key="13">
    <source>
        <dbReference type="PROSITE" id="PS50089"/>
    </source>
</evidence>
<evidence type="ECO:0000256" key="11">
    <source>
        <dbReference type="SAM" id="MobiDB-lite"/>
    </source>
</evidence>
<dbReference type="Pfam" id="PF01424">
    <property type="entry name" value="R3H"/>
    <property type="match status" value="1"/>
</dbReference>
<evidence type="ECO:0000256" key="9">
    <source>
        <dbReference type="ARBA" id="ARBA00023242"/>
    </source>
</evidence>
<dbReference type="InterPro" id="IPR000967">
    <property type="entry name" value="Znf_NFX1"/>
</dbReference>
<evidence type="ECO:0000256" key="8">
    <source>
        <dbReference type="ARBA" id="ARBA00023163"/>
    </source>
</evidence>
<reference evidence="16" key="1">
    <citation type="submission" date="2019-03" db="EMBL/GenBank/DDBJ databases">
        <title>Snf2 controls pulcherriminic acid biosynthesis and connects pigmentation and antifungal activity of the yeast Metschnikowia pulcherrima.</title>
        <authorList>
            <person name="Gore-Lloyd D."/>
            <person name="Sumann I."/>
            <person name="Brachmann A.O."/>
            <person name="Schneeberger K."/>
            <person name="Ortiz-Merino R.A."/>
            <person name="Moreno-Beltran M."/>
            <person name="Schlaefli M."/>
            <person name="Kirner P."/>
            <person name="Santos Kron A."/>
            <person name="Wolfe K.H."/>
            <person name="Piel J."/>
            <person name="Ahrens C.H."/>
            <person name="Henk D."/>
            <person name="Freimoser F.M."/>
        </authorList>
    </citation>
    <scope>NUCLEOTIDE SEQUENCE [LARGE SCALE GENOMIC DNA]</scope>
    <source>
        <strain evidence="16">APC 1.2</strain>
    </source>
</reference>
<keyword evidence="4" id="KW-0677">Repeat</keyword>
<evidence type="ECO:0000256" key="3">
    <source>
        <dbReference type="ARBA" id="ARBA00022723"/>
    </source>
</evidence>
<organism evidence="15 16">
    <name type="scientific">Metschnikowia aff. pulcherrima</name>
    <dbReference type="NCBI Taxonomy" id="2163413"/>
    <lineage>
        <taxon>Eukaryota</taxon>
        <taxon>Fungi</taxon>
        <taxon>Dikarya</taxon>
        <taxon>Ascomycota</taxon>
        <taxon>Saccharomycotina</taxon>
        <taxon>Pichiomycetes</taxon>
        <taxon>Metschnikowiaceae</taxon>
        <taxon>Metschnikowia</taxon>
    </lineage>
</organism>
<evidence type="ECO:0000259" key="12">
    <source>
        <dbReference type="PROSITE" id="PS50016"/>
    </source>
</evidence>
<comment type="similarity">
    <text evidence="2">Belongs to the NFX1 family.</text>
</comment>
<feature type="region of interest" description="Disordered" evidence="11">
    <location>
        <begin position="1"/>
        <end position="64"/>
    </location>
</feature>
<dbReference type="PANTHER" id="PTHR12360:SF12">
    <property type="entry name" value="TRANSCRIPTIONAL REPRESSOR NF-X1"/>
    <property type="match status" value="1"/>
</dbReference>
<feature type="domain" description="PHD-type" evidence="12">
    <location>
        <begin position="78"/>
        <end position="133"/>
    </location>
</feature>
<dbReference type="GO" id="GO:0008270">
    <property type="term" value="F:zinc ion binding"/>
    <property type="evidence" value="ECO:0007669"/>
    <property type="project" value="UniProtKB-KW"/>
</dbReference>
<dbReference type="AlphaFoldDB" id="A0A4V1AEF6"/>
<dbReference type="InterPro" id="IPR001374">
    <property type="entry name" value="R3H_dom"/>
</dbReference>
<evidence type="ECO:0000256" key="1">
    <source>
        <dbReference type="ARBA" id="ARBA00004123"/>
    </source>
</evidence>
<dbReference type="GO" id="GO:0000977">
    <property type="term" value="F:RNA polymerase II transcription regulatory region sequence-specific DNA binding"/>
    <property type="evidence" value="ECO:0007669"/>
    <property type="project" value="TreeGrafter"/>
</dbReference>
<keyword evidence="8" id="KW-0804">Transcription</keyword>
<dbReference type="InterPro" id="IPR019787">
    <property type="entry name" value="Znf_PHD-finger"/>
</dbReference>
<dbReference type="EMBL" id="CP034459">
    <property type="protein sequence ID" value="QBM89043.1"/>
    <property type="molecule type" value="Genomic_DNA"/>
</dbReference>
<dbReference type="Pfam" id="PF01422">
    <property type="entry name" value="zf-NF-X1"/>
    <property type="match status" value="4"/>
</dbReference>
<dbReference type="PROSITE" id="PS50089">
    <property type="entry name" value="ZF_RING_2"/>
    <property type="match status" value="1"/>
</dbReference>
<dbReference type="SMART" id="SM00438">
    <property type="entry name" value="ZnF_NFX"/>
    <property type="match status" value="8"/>
</dbReference>
<dbReference type="SUPFAM" id="SSF57850">
    <property type="entry name" value="RING/U-box"/>
    <property type="match status" value="1"/>
</dbReference>
<evidence type="ECO:0000256" key="6">
    <source>
        <dbReference type="ARBA" id="ARBA00022833"/>
    </source>
</evidence>
<keyword evidence="9" id="KW-0539">Nucleus</keyword>
<evidence type="ECO:0000256" key="5">
    <source>
        <dbReference type="ARBA" id="ARBA00022771"/>
    </source>
</evidence>
<dbReference type="SUPFAM" id="SSF82708">
    <property type="entry name" value="R3H domain"/>
    <property type="match status" value="1"/>
</dbReference>
<dbReference type="Proteomes" id="UP000292447">
    <property type="component" value="Chromosome IV"/>
</dbReference>
<dbReference type="InterPro" id="IPR034078">
    <property type="entry name" value="NFX1_fam"/>
</dbReference>
<dbReference type="GO" id="GO:0000122">
    <property type="term" value="P:negative regulation of transcription by RNA polymerase II"/>
    <property type="evidence" value="ECO:0007669"/>
    <property type="project" value="TreeGrafter"/>
</dbReference>
<dbReference type="PROSITE" id="PS50016">
    <property type="entry name" value="ZF_PHD_2"/>
    <property type="match status" value="1"/>
</dbReference>
<comment type="subcellular location">
    <subcellularLocation>
        <location evidence="1">Nucleus</location>
    </subcellularLocation>
</comment>
<keyword evidence="16" id="KW-1185">Reference proteome</keyword>
<dbReference type="InterPro" id="IPR036867">
    <property type="entry name" value="R3H_dom_sf"/>
</dbReference>
<dbReference type="Gene3D" id="3.30.1370.50">
    <property type="entry name" value="R3H-like domain"/>
    <property type="match status" value="1"/>
</dbReference>
<keyword evidence="7" id="KW-0805">Transcription regulation</keyword>
<name>A0A4V1AEF6_9ASCO</name>
<evidence type="ECO:0000259" key="14">
    <source>
        <dbReference type="PROSITE" id="PS51061"/>
    </source>
</evidence>
<sequence>MAANIMGSDSGKNNPQDEGIKSDLQETTPDYSKLNSENLESDYDSDADSTPSSDSESDYEEPSEAISTTIIQEIDEGTYICLVCTCEIDRQSEIWSCQECYRVYDLECIKDWAVRGSSTTGNREWRCPACNFEHSALPSKFTCWCGRVKNPKPDSLVPFSCGNPCDAKYSDCVHACSLVCHPGEHPQCGALGPVMQCHCGKHSQQLPCLATPYEQGWDCDSPCEVKVCSLGHSCSQAKCHLGFCGPCEELVDVFCYCGSHQIPSKCSDLEPKTCLKNGGSFVGATACVEITIRYFDCKIHFEELSCQPLSKEDPHCKFSPDVVKSCYCGKLPTQELNRNKCTDPMPECDRQCEKVLKCGCKCLAKCHEGPCECYNIKEVKCSCGFCTFLVSCKATQQGFIPKCQRKCTAMLNCRRHWHRSKCCEYEQFALKREREMKKLQRNRVRSNFDDQVFTMEPSHICTKTCNQLKLCGLHRCEALCHSGNCGVCLEASNEDLVCNCGKTVIPAPVRCGTMLNCQERCVRPKPCGHVQELHKCHEDEKLCPNCTQPVPKVCNCGSKVVPNVLCSVENVSCGKICKVKKDCGHPCNRPCSRDCTEGKHASPSSCQFPCRKIKSNCPHMCLAKCHAWSQKPCDATKCADPVVVSCMCGRLSKTVPCGASLMHESKIGTFIGCDDDCALAKREEELRQAFNMGVKPTSSFYPEEAVKVYRRQTNWCLKYESEIRDFLSNYQDCVAAGIKPKKALHLPPMSSPQRKFIHQIAQACKLYSESQDKEPLRSVFLCITETSATPPLTLKQTVAAEDEIEKQKLFLENLQQTQIEESFFNSILIRDVFFGVSKDDVEANVTQILESYPEIENPLIHWIKDSTFAFSCDNFKDMNKEKEDKLYMLLKSFKKILREKYIAFDCKMCMVDNGVTVVLKTDSRNVLKTLETSEPEEWRKNKFAVLEETTS</sequence>
<evidence type="ECO:0000256" key="7">
    <source>
        <dbReference type="ARBA" id="ARBA00023015"/>
    </source>
</evidence>
<evidence type="ECO:0000256" key="10">
    <source>
        <dbReference type="PROSITE-ProRule" id="PRU00175"/>
    </source>
</evidence>
<feature type="domain" description="RING-type" evidence="13">
    <location>
        <begin position="81"/>
        <end position="131"/>
    </location>
</feature>
<keyword evidence="6" id="KW-0862">Zinc</keyword>